<evidence type="ECO:0000256" key="9">
    <source>
        <dbReference type="SAM" id="Phobius"/>
    </source>
</evidence>
<evidence type="ECO:0000256" key="2">
    <source>
        <dbReference type="ARBA" id="ARBA00006523"/>
    </source>
</evidence>
<keyword evidence="12" id="KW-1185">Reference proteome</keyword>
<dbReference type="CDD" id="cd17471">
    <property type="entry name" value="MFS_Set"/>
    <property type="match status" value="1"/>
</dbReference>
<keyword evidence="7 9" id="KW-1133">Transmembrane helix</keyword>
<dbReference type="PROSITE" id="PS50850">
    <property type="entry name" value="MFS"/>
    <property type="match status" value="1"/>
</dbReference>
<feature type="transmembrane region" description="Helical" evidence="9">
    <location>
        <begin position="77"/>
        <end position="97"/>
    </location>
</feature>
<protein>
    <submittedName>
        <fullName evidence="11">MFS transporter, SET family, sugar efflux transporter</fullName>
    </submittedName>
</protein>
<feature type="transmembrane region" description="Helical" evidence="9">
    <location>
        <begin position="251"/>
        <end position="272"/>
    </location>
</feature>
<keyword evidence="8 9" id="KW-0472">Membrane</keyword>
<proteinExistence type="inferred from homology"/>
<dbReference type="Gene3D" id="1.20.1250.20">
    <property type="entry name" value="MFS general substrate transporter like domains"/>
    <property type="match status" value="2"/>
</dbReference>
<feature type="transmembrane region" description="Helical" evidence="9">
    <location>
        <begin position="173"/>
        <end position="191"/>
    </location>
</feature>
<comment type="similarity">
    <text evidence="2">Belongs to the major facilitator superfamily. Set transporter family.</text>
</comment>
<dbReference type="Pfam" id="PF07690">
    <property type="entry name" value="MFS_1"/>
    <property type="match status" value="2"/>
</dbReference>
<dbReference type="PANTHER" id="PTHR23535:SF2">
    <property type="entry name" value="SUGAR EFFLUX TRANSPORTER A-RELATED"/>
    <property type="match status" value="1"/>
</dbReference>
<keyword evidence="3" id="KW-0813">Transport</keyword>
<dbReference type="AlphaFoldDB" id="A0AAN1WIX6"/>
<dbReference type="GO" id="GO:0022857">
    <property type="term" value="F:transmembrane transporter activity"/>
    <property type="evidence" value="ECO:0007669"/>
    <property type="project" value="InterPro"/>
</dbReference>
<feature type="transmembrane region" description="Helical" evidence="9">
    <location>
        <begin position="279"/>
        <end position="297"/>
    </location>
</feature>
<dbReference type="InterPro" id="IPR020846">
    <property type="entry name" value="MFS_dom"/>
</dbReference>
<keyword evidence="5" id="KW-0762">Sugar transport</keyword>
<dbReference type="KEGG" id="marq:MARGE09_P2656"/>
<evidence type="ECO:0000313" key="12">
    <source>
        <dbReference type="Proteomes" id="UP001320119"/>
    </source>
</evidence>
<keyword evidence="6 9" id="KW-0812">Transmembrane</keyword>
<dbReference type="SUPFAM" id="SSF103473">
    <property type="entry name" value="MFS general substrate transporter"/>
    <property type="match status" value="1"/>
</dbReference>
<evidence type="ECO:0000259" key="10">
    <source>
        <dbReference type="PROSITE" id="PS50850"/>
    </source>
</evidence>
<dbReference type="PANTHER" id="PTHR23535">
    <property type="entry name" value="SUGAR EFFLUX TRANSPORTER A-RELATED"/>
    <property type="match status" value="1"/>
</dbReference>
<evidence type="ECO:0000256" key="3">
    <source>
        <dbReference type="ARBA" id="ARBA00022448"/>
    </source>
</evidence>
<evidence type="ECO:0000313" key="11">
    <source>
        <dbReference type="EMBL" id="BCD98455.1"/>
    </source>
</evidence>
<dbReference type="GO" id="GO:0005886">
    <property type="term" value="C:plasma membrane"/>
    <property type="evidence" value="ECO:0007669"/>
    <property type="project" value="UniProtKB-SubCell"/>
</dbReference>
<comment type="subcellular location">
    <subcellularLocation>
        <location evidence="1">Cell membrane</location>
        <topology evidence="1">Multi-pass membrane protein</topology>
    </subcellularLocation>
</comment>
<dbReference type="Proteomes" id="UP001320119">
    <property type="component" value="Chromosome"/>
</dbReference>
<dbReference type="InterPro" id="IPR011701">
    <property type="entry name" value="MFS"/>
</dbReference>
<dbReference type="EMBL" id="AP023086">
    <property type="protein sequence ID" value="BCD98455.1"/>
    <property type="molecule type" value="Genomic_DNA"/>
</dbReference>
<evidence type="ECO:0000256" key="5">
    <source>
        <dbReference type="ARBA" id="ARBA00022597"/>
    </source>
</evidence>
<sequence length="403" mass="43457">MKQYIPLLRPGALLTYFVAFTIGSLWAQIQPTLSVYLVERFESSPFYLGVFFVALAASAIVVSQVVGLMSDKGINRLMLIFLGMVAGAIACVCFALSPSYWLALTAGVVIFSFSAITLPQIMAHGREYADGEFPPEQVPLFNAILRASFALSWIGGPPLGFHLQYVLGSSKHYLLLAIAYVVVGIVAWSFLPKAKANPAPRDPNEKAHIPLNLKLGFVAFSILFGVNHSYMIALPQMLVEHLSIKPHYAGYILGAAAALEIPVMLLGGWLATRTPLLPLLRIGAASAMLLYVGVWFSNSLWQLIAMQALNALFIGFIAGLGTTWFQDQMPKFAGTASSLFVNTINLGNIFGSLIVGVIAAWVGYHNMYLANALVAATAIGFLFACSNTQEATKTAESHTSKAT</sequence>
<feature type="domain" description="Major facilitator superfamily (MFS) profile" evidence="10">
    <location>
        <begin position="213"/>
        <end position="403"/>
    </location>
</feature>
<feature type="transmembrane region" description="Helical" evidence="9">
    <location>
        <begin position="303"/>
        <end position="325"/>
    </location>
</feature>
<dbReference type="InterPro" id="IPR036259">
    <property type="entry name" value="MFS_trans_sf"/>
</dbReference>
<name>A0AAN1WIX6_9GAMM</name>
<feature type="transmembrane region" description="Helical" evidence="9">
    <location>
        <begin position="368"/>
        <end position="385"/>
    </location>
</feature>
<evidence type="ECO:0000256" key="6">
    <source>
        <dbReference type="ARBA" id="ARBA00022692"/>
    </source>
</evidence>
<dbReference type="RefSeq" id="WP_236982803.1">
    <property type="nucleotide sequence ID" value="NZ_AP023086.1"/>
</dbReference>
<evidence type="ECO:0000256" key="1">
    <source>
        <dbReference type="ARBA" id="ARBA00004651"/>
    </source>
</evidence>
<reference evidence="11 12" key="1">
    <citation type="journal article" date="2022" name="IScience">
        <title>An ultrasensitive nanofiber-based assay for enzymatic hydrolysis and deep-sea microbial degradation of cellulose.</title>
        <authorList>
            <person name="Tsudome M."/>
            <person name="Tachioka M."/>
            <person name="Miyazaki M."/>
            <person name="Uchimura K."/>
            <person name="Tsuda M."/>
            <person name="Takaki Y."/>
            <person name="Deguchi S."/>
        </authorList>
    </citation>
    <scope>NUCLEOTIDE SEQUENCE [LARGE SCALE GENOMIC DNA]</scope>
    <source>
        <strain evidence="11 12">GE09</strain>
    </source>
</reference>
<gene>
    <name evidence="11" type="ORF">MARGE09_P2656</name>
</gene>
<feature type="transmembrane region" description="Helical" evidence="9">
    <location>
        <begin position="337"/>
        <end position="362"/>
    </location>
</feature>
<feature type="transmembrane region" description="Helical" evidence="9">
    <location>
        <begin position="46"/>
        <end position="70"/>
    </location>
</feature>
<accession>A0AAN1WIX6</accession>
<feature type="transmembrane region" description="Helical" evidence="9">
    <location>
        <begin position="211"/>
        <end position="231"/>
    </location>
</feature>
<evidence type="ECO:0000256" key="8">
    <source>
        <dbReference type="ARBA" id="ARBA00023136"/>
    </source>
</evidence>
<evidence type="ECO:0000256" key="4">
    <source>
        <dbReference type="ARBA" id="ARBA00022475"/>
    </source>
</evidence>
<keyword evidence="4" id="KW-1003">Cell membrane</keyword>
<feature type="transmembrane region" description="Helical" evidence="9">
    <location>
        <begin position="7"/>
        <end position="26"/>
    </location>
</feature>
<organism evidence="11 12">
    <name type="scientific">Marinagarivorans cellulosilyticus</name>
    <dbReference type="NCBI Taxonomy" id="2721545"/>
    <lineage>
        <taxon>Bacteria</taxon>
        <taxon>Pseudomonadati</taxon>
        <taxon>Pseudomonadota</taxon>
        <taxon>Gammaproteobacteria</taxon>
        <taxon>Cellvibrionales</taxon>
        <taxon>Cellvibrionaceae</taxon>
        <taxon>Marinagarivorans</taxon>
    </lineage>
</organism>
<evidence type="ECO:0000256" key="7">
    <source>
        <dbReference type="ARBA" id="ARBA00022989"/>
    </source>
</evidence>